<dbReference type="STRING" id="824.CGRAC_1213"/>
<dbReference type="InterPro" id="IPR050596">
    <property type="entry name" value="AspAT/PAT-like"/>
</dbReference>
<evidence type="ECO:0000256" key="3">
    <source>
        <dbReference type="ARBA" id="ARBA00022576"/>
    </source>
</evidence>
<keyword evidence="5" id="KW-0663">Pyridoxal phosphate</keyword>
<protein>
    <submittedName>
        <fullName evidence="7">Aminotransferase, class I/II</fullName>
        <ecNumber evidence="7">2.6.1.-</ecNumber>
    </submittedName>
</protein>
<dbReference type="EC" id="2.6.1.-" evidence="7"/>
<dbReference type="Proteomes" id="UP000005709">
    <property type="component" value="Unassembled WGS sequence"/>
</dbReference>
<dbReference type="GO" id="GO:0008483">
    <property type="term" value="F:transaminase activity"/>
    <property type="evidence" value="ECO:0007669"/>
    <property type="project" value="UniProtKB-KW"/>
</dbReference>
<comment type="caution">
    <text evidence="7">The sequence shown here is derived from an EMBL/GenBank/DDBJ whole genome shotgun (WGS) entry which is preliminary data.</text>
</comment>
<dbReference type="InterPro" id="IPR004839">
    <property type="entry name" value="Aminotransferase_I/II_large"/>
</dbReference>
<evidence type="ECO:0000256" key="1">
    <source>
        <dbReference type="ARBA" id="ARBA00001933"/>
    </source>
</evidence>
<accession>C8PG22</accession>
<reference evidence="7 8" key="1">
    <citation type="submission" date="2009-07" db="EMBL/GenBank/DDBJ databases">
        <authorList>
            <person name="Madupu R."/>
            <person name="Sebastian Y."/>
            <person name="Durkin A.S."/>
            <person name="Torralba M."/>
            <person name="Methe B."/>
            <person name="Sutton G.G."/>
            <person name="Strausberg R.L."/>
            <person name="Nelson K.E."/>
        </authorList>
    </citation>
    <scope>NUCLEOTIDE SEQUENCE [LARGE SCALE GENOMIC DNA]</scope>
    <source>
        <strain evidence="7 8">RM3268</strain>
    </source>
</reference>
<sequence>MKLTLSSRVSKLGESLTIAISTKAKQMKAQGQDVVILSAGEPDFDTAEVAKKAVIEAMAKGCGKYTPVAGTPEILNLIAQKLKRDNGLNYRPDQIITNVGAKHSLFNAFSCILNEGDEVIIPAPYWVTYPDIVKFCGSKPVIVDTKAENRYKITASQLKAAITPRTKALCLFNPSNPAGAVYSRQELQELAEVLKGTDILVIADEIYEKIVFGKSFIAAASISEDMFGRTVTINGLSKCGAMPGWRFGYTACAIDELNKAMISLQSQSVSNVASIVQAGAMPVLRGEADDYIEEMRREYERRRDFGTDAIGAIPGLSVVKPDGAFYFFIDCSQVEPDSMKFCMQLLDKGLVATVPGSGFGMDGHFRVSFACSMENLKRGFERIEKFVKNYHI</sequence>
<dbReference type="GO" id="GO:0006520">
    <property type="term" value="P:amino acid metabolic process"/>
    <property type="evidence" value="ECO:0007669"/>
    <property type="project" value="InterPro"/>
</dbReference>
<keyword evidence="3 7" id="KW-0032">Aminotransferase</keyword>
<gene>
    <name evidence="7" type="ORF">CAMGR0001_0815</name>
</gene>
<dbReference type="SUPFAM" id="SSF53383">
    <property type="entry name" value="PLP-dependent transferases"/>
    <property type="match status" value="1"/>
</dbReference>
<dbReference type="eggNOG" id="COG0436">
    <property type="taxonomic scope" value="Bacteria"/>
</dbReference>
<dbReference type="Gene3D" id="3.40.640.10">
    <property type="entry name" value="Type I PLP-dependent aspartate aminotransferase-like (Major domain)"/>
    <property type="match status" value="1"/>
</dbReference>
<evidence type="ECO:0000259" key="6">
    <source>
        <dbReference type="Pfam" id="PF00155"/>
    </source>
</evidence>
<evidence type="ECO:0000256" key="4">
    <source>
        <dbReference type="ARBA" id="ARBA00022679"/>
    </source>
</evidence>
<dbReference type="EMBL" id="ACYG01000019">
    <property type="protein sequence ID" value="EEV18060.1"/>
    <property type="molecule type" value="Genomic_DNA"/>
</dbReference>
<dbReference type="AlphaFoldDB" id="C8PG22"/>
<evidence type="ECO:0000256" key="2">
    <source>
        <dbReference type="ARBA" id="ARBA00007441"/>
    </source>
</evidence>
<dbReference type="Pfam" id="PF00155">
    <property type="entry name" value="Aminotran_1_2"/>
    <property type="match status" value="1"/>
</dbReference>
<dbReference type="PANTHER" id="PTHR46383">
    <property type="entry name" value="ASPARTATE AMINOTRANSFERASE"/>
    <property type="match status" value="1"/>
</dbReference>
<evidence type="ECO:0000256" key="5">
    <source>
        <dbReference type="ARBA" id="ARBA00022898"/>
    </source>
</evidence>
<evidence type="ECO:0000313" key="7">
    <source>
        <dbReference type="EMBL" id="EEV18060.1"/>
    </source>
</evidence>
<dbReference type="OrthoDB" id="9803354at2"/>
<dbReference type="GO" id="GO:0030170">
    <property type="term" value="F:pyridoxal phosphate binding"/>
    <property type="evidence" value="ECO:0007669"/>
    <property type="project" value="InterPro"/>
</dbReference>
<name>C8PG22_9BACT</name>
<comment type="cofactor">
    <cofactor evidence="1">
        <name>pyridoxal 5'-phosphate</name>
        <dbReference type="ChEBI" id="CHEBI:597326"/>
    </cofactor>
</comment>
<dbReference type="RefSeq" id="WP_005870329.1">
    <property type="nucleotide sequence ID" value="NZ_ACYG01000019.1"/>
</dbReference>
<proteinExistence type="inferred from homology"/>
<dbReference type="InterPro" id="IPR015421">
    <property type="entry name" value="PyrdxlP-dep_Trfase_major"/>
</dbReference>
<dbReference type="CDD" id="cd00609">
    <property type="entry name" value="AAT_like"/>
    <property type="match status" value="1"/>
</dbReference>
<dbReference type="Gene3D" id="3.90.1150.10">
    <property type="entry name" value="Aspartate Aminotransferase, domain 1"/>
    <property type="match status" value="1"/>
</dbReference>
<feature type="domain" description="Aminotransferase class I/classII large" evidence="6">
    <location>
        <begin position="33"/>
        <end position="383"/>
    </location>
</feature>
<dbReference type="InterPro" id="IPR015422">
    <property type="entry name" value="PyrdxlP-dep_Trfase_small"/>
</dbReference>
<keyword evidence="8" id="KW-1185">Reference proteome</keyword>
<dbReference type="FunFam" id="3.40.640.10:FF:000033">
    <property type="entry name" value="Aspartate aminotransferase"/>
    <property type="match status" value="1"/>
</dbReference>
<comment type="similarity">
    <text evidence="2">Belongs to the class-I pyridoxal-phosphate-dependent aminotransferase family.</text>
</comment>
<evidence type="ECO:0000313" key="8">
    <source>
        <dbReference type="Proteomes" id="UP000005709"/>
    </source>
</evidence>
<keyword evidence="4 7" id="KW-0808">Transferase</keyword>
<organism evidence="7 8">
    <name type="scientific">Campylobacter gracilis RM3268</name>
    <dbReference type="NCBI Taxonomy" id="553220"/>
    <lineage>
        <taxon>Bacteria</taxon>
        <taxon>Pseudomonadati</taxon>
        <taxon>Campylobacterota</taxon>
        <taxon>Epsilonproteobacteria</taxon>
        <taxon>Campylobacterales</taxon>
        <taxon>Campylobacteraceae</taxon>
        <taxon>Campylobacter</taxon>
    </lineage>
</organism>
<dbReference type="InterPro" id="IPR015424">
    <property type="entry name" value="PyrdxlP-dep_Trfase"/>
</dbReference>
<dbReference type="PANTHER" id="PTHR46383:SF1">
    <property type="entry name" value="ASPARTATE AMINOTRANSFERASE"/>
    <property type="match status" value="1"/>
</dbReference>